<dbReference type="InterPro" id="IPR006597">
    <property type="entry name" value="Sel1-like"/>
</dbReference>
<dbReference type="Pfam" id="PF08238">
    <property type="entry name" value="Sel1"/>
    <property type="match status" value="6"/>
</dbReference>
<dbReference type="OrthoDB" id="1442375at2"/>
<dbReference type="RefSeq" id="WP_098038436.1">
    <property type="nucleotide sequence ID" value="NZ_CWGJ01000012.1"/>
</dbReference>
<name>A0A0H5DPT6_9BACT</name>
<evidence type="ECO:0000313" key="3">
    <source>
        <dbReference type="Proteomes" id="UP000220251"/>
    </source>
</evidence>
<dbReference type="Gene3D" id="1.25.40.10">
    <property type="entry name" value="Tetratricopeptide repeat domain"/>
    <property type="match status" value="2"/>
</dbReference>
<gene>
    <name evidence="2" type="ORF">ELAC_1240</name>
</gene>
<dbReference type="EMBL" id="CWGJ01000012">
    <property type="protein sequence ID" value="CRX38581.1"/>
    <property type="molecule type" value="Genomic_DNA"/>
</dbReference>
<dbReference type="InterPro" id="IPR011990">
    <property type="entry name" value="TPR-like_helical_dom_sf"/>
</dbReference>
<reference evidence="3" key="1">
    <citation type="submission" date="2015-06" db="EMBL/GenBank/DDBJ databases">
        <authorList>
            <person name="Bertelli C."/>
        </authorList>
    </citation>
    <scope>NUCLEOTIDE SEQUENCE [LARGE SCALE GENOMIC DNA]</scope>
    <source>
        <strain evidence="3">CRIB-30</strain>
    </source>
</reference>
<dbReference type="InterPro" id="IPR050767">
    <property type="entry name" value="Sel1_AlgK"/>
</dbReference>
<sequence>MNPINFPHLPQFVSLNSRQTTSPQQEPMAPGPLLQPLFKQGVPAQHLMSNPALFNPLGKIPFQIPYPVIPLPTIKAVFPAIFSGQTLPAVVVKEPAEERASKGVKRKQEDALNTDASTAGALTKKVRSEGSTLEAPVSRLTYFRPDETLLLPDEKENLSLKLLRQRELEGQFGGVLNGMWKSIFEESITEEQRSLFSHILEDMLKRGYARSAYTLACLSSSDPAAPNQGQDNELKYYRRGAWLGSTDCCYAMGVILYKKYPEGEKNAEVAYYWRVAAALGHPKARFNYAQYLLNGKGVDANPAVALKLIEENAEILKLSNAEYALALELQSGEHIPKDLPRAYELFKRAVSKGYALAESSLARALYHGEGTAVNKAEACALYKRCADRGDSRAQYTYAQMKLRGEGVEIDMEEGIHYLHLAADQNHPSAQHTLANRYATGDGLPLDKKKAFELYKKAAEISKHGKSMFQVARMYEAGDGIERDIPKAHQYYILAFRRKEALGK</sequence>
<proteinExistence type="predicted"/>
<evidence type="ECO:0000256" key="1">
    <source>
        <dbReference type="SAM" id="MobiDB-lite"/>
    </source>
</evidence>
<evidence type="ECO:0000313" key="2">
    <source>
        <dbReference type="EMBL" id="CRX38581.1"/>
    </source>
</evidence>
<dbReference type="PANTHER" id="PTHR11102">
    <property type="entry name" value="SEL-1-LIKE PROTEIN"/>
    <property type="match status" value="1"/>
</dbReference>
<dbReference type="AlphaFoldDB" id="A0A0H5DPT6"/>
<feature type="region of interest" description="Disordered" evidence="1">
    <location>
        <begin position="101"/>
        <end position="130"/>
    </location>
</feature>
<dbReference type="SMART" id="SM00671">
    <property type="entry name" value="SEL1"/>
    <property type="match status" value="7"/>
</dbReference>
<dbReference type="Proteomes" id="UP000220251">
    <property type="component" value="Unassembled WGS sequence"/>
</dbReference>
<dbReference type="SUPFAM" id="SSF81901">
    <property type="entry name" value="HCP-like"/>
    <property type="match status" value="2"/>
</dbReference>
<dbReference type="PANTHER" id="PTHR11102:SF160">
    <property type="entry name" value="ERAD-ASSOCIATED E3 UBIQUITIN-PROTEIN LIGASE COMPONENT HRD3"/>
    <property type="match status" value="1"/>
</dbReference>
<organism evidence="2 3">
    <name type="scientific">Estrella lausannensis</name>
    <dbReference type="NCBI Taxonomy" id="483423"/>
    <lineage>
        <taxon>Bacteria</taxon>
        <taxon>Pseudomonadati</taxon>
        <taxon>Chlamydiota</taxon>
        <taxon>Chlamydiia</taxon>
        <taxon>Parachlamydiales</taxon>
        <taxon>Candidatus Criblamydiaceae</taxon>
        <taxon>Estrella</taxon>
    </lineage>
</organism>
<protein>
    <submittedName>
        <fullName evidence="2">Uncharacterized protein</fullName>
    </submittedName>
</protein>
<keyword evidence="3" id="KW-1185">Reference proteome</keyword>
<feature type="compositionally biased region" description="Basic and acidic residues" evidence="1">
    <location>
        <begin position="101"/>
        <end position="110"/>
    </location>
</feature>
<accession>A0A0H5DPT6</accession>